<dbReference type="EMBL" id="JAACNH010012289">
    <property type="protein sequence ID" value="KAG8429177.1"/>
    <property type="molecule type" value="Genomic_DNA"/>
</dbReference>
<evidence type="ECO:0000313" key="1">
    <source>
        <dbReference type="EMBL" id="KAG8429177.1"/>
    </source>
</evidence>
<dbReference type="OrthoDB" id="6134417at2759"/>
<accession>A0A8T2IBL7</accession>
<keyword evidence="2" id="KW-1185">Reference proteome</keyword>
<protein>
    <recommendedName>
        <fullName evidence="3">DUF4062 domain-containing protein</fullName>
    </recommendedName>
</protein>
<dbReference type="AlphaFoldDB" id="A0A8T2IBL7"/>
<organism evidence="1 2">
    <name type="scientific">Hymenochirus boettgeri</name>
    <name type="common">Congo dwarf clawed frog</name>
    <dbReference type="NCBI Taxonomy" id="247094"/>
    <lineage>
        <taxon>Eukaryota</taxon>
        <taxon>Metazoa</taxon>
        <taxon>Chordata</taxon>
        <taxon>Craniata</taxon>
        <taxon>Vertebrata</taxon>
        <taxon>Euteleostomi</taxon>
        <taxon>Amphibia</taxon>
        <taxon>Batrachia</taxon>
        <taxon>Anura</taxon>
        <taxon>Pipoidea</taxon>
        <taxon>Pipidae</taxon>
        <taxon>Pipinae</taxon>
        <taxon>Hymenochirus</taxon>
    </lineage>
</organism>
<evidence type="ECO:0000313" key="2">
    <source>
        <dbReference type="Proteomes" id="UP000812440"/>
    </source>
</evidence>
<proteinExistence type="predicted"/>
<gene>
    <name evidence="1" type="ORF">GDO86_018126</name>
</gene>
<name>A0A8T2IBL7_9PIPI</name>
<dbReference type="Proteomes" id="UP000812440">
    <property type="component" value="Unassembled WGS sequence"/>
</dbReference>
<dbReference type="PANTHER" id="PTHR45013:SF1">
    <property type="entry name" value="NACHT DOMAIN- AND WD REPEAT-CONTAINING PROTEIN 1"/>
    <property type="match status" value="1"/>
</dbReference>
<reference evidence="1" key="1">
    <citation type="thesis" date="2020" institute="ProQuest LLC" country="789 East Eisenhower Parkway, Ann Arbor, MI, USA">
        <title>Comparative Genomics and Chromosome Evolution.</title>
        <authorList>
            <person name="Mudd A.B."/>
        </authorList>
    </citation>
    <scope>NUCLEOTIDE SEQUENCE</scope>
    <source>
        <strain evidence="1">Female2</strain>
        <tissue evidence="1">Blood</tissue>
    </source>
</reference>
<dbReference type="InterPro" id="IPR043365">
    <property type="entry name" value="NWD1"/>
</dbReference>
<dbReference type="PANTHER" id="PTHR45013">
    <property type="entry name" value="NACHT DOMAIN- AND WD REPEAT-CONTAINING PROTEIN 1"/>
    <property type="match status" value="1"/>
</dbReference>
<sequence>MAEERNALMELAYPQIQTFCQQNGVGFEVVDMRWGVRDYATVDHMTEELCLKEIDYCQKTSMGPTFIVSLEFYHTMVDGLQRNIACQE</sequence>
<comment type="caution">
    <text evidence="1">The sequence shown here is derived from an EMBL/GenBank/DDBJ whole genome shotgun (WGS) entry which is preliminary data.</text>
</comment>
<evidence type="ECO:0008006" key="3">
    <source>
        <dbReference type="Google" id="ProtNLM"/>
    </source>
</evidence>